<dbReference type="Proteomes" id="UP000270094">
    <property type="component" value="Unassembled WGS sequence"/>
</dbReference>
<accession>A0A3P7IIS2</accession>
<gene>
    <name evidence="1" type="ORF">SVUK_LOCUS1717</name>
</gene>
<organism evidence="1 2">
    <name type="scientific">Strongylus vulgaris</name>
    <name type="common">Blood worm</name>
    <dbReference type="NCBI Taxonomy" id="40348"/>
    <lineage>
        <taxon>Eukaryota</taxon>
        <taxon>Metazoa</taxon>
        <taxon>Ecdysozoa</taxon>
        <taxon>Nematoda</taxon>
        <taxon>Chromadorea</taxon>
        <taxon>Rhabditida</taxon>
        <taxon>Rhabditina</taxon>
        <taxon>Rhabditomorpha</taxon>
        <taxon>Strongyloidea</taxon>
        <taxon>Strongylidae</taxon>
        <taxon>Strongylus</taxon>
    </lineage>
</organism>
<proteinExistence type="predicted"/>
<name>A0A3P7IIS2_STRVU</name>
<protein>
    <submittedName>
        <fullName evidence="1">Uncharacterized protein</fullName>
    </submittedName>
</protein>
<dbReference type="EMBL" id="UYYB01003542">
    <property type="protein sequence ID" value="VDM66719.1"/>
    <property type="molecule type" value="Genomic_DNA"/>
</dbReference>
<evidence type="ECO:0000313" key="2">
    <source>
        <dbReference type="Proteomes" id="UP000270094"/>
    </source>
</evidence>
<feature type="non-terminal residue" evidence="1">
    <location>
        <position position="113"/>
    </location>
</feature>
<dbReference type="OrthoDB" id="5816773at2759"/>
<dbReference type="AlphaFoldDB" id="A0A3P7IIS2"/>
<evidence type="ECO:0000313" key="1">
    <source>
        <dbReference type="EMBL" id="VDM66719.1"/>
    </source>
</evidence>
<sequence length="113" mass="13126">MVCIKDHCALHAAMEGRMLCALYIHRSAEKPQTCPFCCLEMNVYKPLDFLEHMKVKHMEKARIVYDRYLFKFFPQSKIFAESVLTQTETAGNKLSKDNFVIRCQRSQCCGVNP</sequence>
<keyword evidence="2" id="KW-1185">Reference proteome</keyword>
<reference evidence="1 2" key="1">
    <citation type="submission" date="2018-11" db="EMBL/GenBank/DDBJ databases">
        <authorList>
            <consortium name="Pathogen Informatics"/>
        </authorList>
    </citation>
    <scope>NUCLEOTIDE SEQUENCE [LARGE SCALE GENOMIC DNA]</scope>
</reference>